<feature type="transmembrane region" description="Helical" evidence="1">
    <location>
        <begin position="913"/>
        <end position="933"/>
    </location>
</feature>
<name>A0A485LU19_9STRA</name>
<gene>
    <name evidence="3" type="primary">Aste57867_25538</name>
    <name evidence="2" type="ORF">As57867_025459</name>
    <name evidence="3" type="ORF">ASTE57867_25538</name>
</gene>
<keyword evidence="1" id="KW-1133">Transmembrane helix</keyword>
<evidence type="ECO:0000313" key="4">
    <source>
        <dbReference type="Proteomes" id="UP000332933"/>
    </source>
</evidence>
<feature type="transmembrane region" description="Helical" evidence="1">
    <location>
        <begin position="604"/>
        <end position="624"/>
    </location>
</feature>
<dbReference type="OrthoDB" id="79231at2759"/>
<feature type="transmembrane region" description="Helical" evidence="1">
    <location>
        <begin position="773"/>
        <end position="798"/>
    </location>
</feature>
<feature type="transmembrane region" description="Helical" evidence="1">
    <location>
        <begin position="1594"/>
        <end position="1612"/>
    </location>
</feature>
<accession>A0A485LU19</accession>
<keyword evidence="1" id="KW-0472">Membrane</keyword>
<feature type="transmembrane region" description="Helical" evidence="1">
    <location>
        <begin position="1680"/>
        <end position="1700"/>
    </location>
</feature>
<feature type="transmembrane region" description="Helical" evidence="1">
    <location>
        <begin position="1633"/>
        <end position="1655"/>
    </location>
</feature>
<reference evidence="3 4" key="1">
    <citation type="submission" date="2019-03" db="EMBL/GenBank/DDBJ databases">
        <authorList>
            <person name="Gaulin E."/>
            <person name="Dumas B."/>
        </authorList>
    </citation>
    <scope>NUCLEOTIDE SEQUENCE [LARGE SCALE GENOMIC DNA]</scope>
    <source>
        <strain evidence="3">CBS 568.67</strain>
    </source>
</reference>
<feature type="transmembrane region" description="Helical" evidence="1">
    <location>
        <begin position="1512"/>
        <end position="1533"/>
    </location>
</feature>
<evidence type="ECO:0000313" key="3">
    <source>
        <dbReference type="EMBL" id="VFU02161.1"/>
    </source>
</evidence>
<keyword evidence="1" id="KW-0812">Transmembrane</keyword>
<feature type="transmembrane region" description="Helical" evidence="1">
    <location>
        <begin position="1554"/>
        <end position="1574"/>
    </location>
</feature>
<reference evidence="2" key="2">
    <citation type="submission" date="2019-06" db="EMBL/GenBank/DDBJ databases">
        <title>Genomics analysis of Aphanomyces spp. identifies a new class of oomycete effector associated with host adaptation.</title>
        <authorList>
            <person name="Gaulin E."/>
        </authorList>
    </citation>
    <scope>NUCLEOTIDE SEQUENCE</scope>
    <source>
        <strain evidence="2">CBS 578.67</strain>
    </source>
</reference>
<dbReference type="Proteomes" id="UP000332933">
    <property type="component" value="Unassembled WGS sequence"/>
</dbReference>
<feature type="transmembrane region" description="Helical" evidence="1">
    <location>
        <begin position="31"/>
        <end position="52"/>
    </location>
</feature>
<evidence type="ECO:0000313" key="2">
    <source>
        <dbReference type="EMBL" id="KAF0682311.1"/>
    </source>
</evidence>
<sequence length="1794" mass="197054">MIAPTPGTPTWSDVSSSVETPTFVFSTRERLVAVAGVVYVALTLTCSVYFVFLVEPSLTNNLYWANYNDTGYKSCLLDIVNSKLSTTSHDVVNLLASDASMRKSYANAVLSQPTFQPGYARRVLYTELNTVRQAILNIRSSPNQWWFDAQYCWVDFKQTWDVAHTAARSLRCRQRYQDNGASYMEGLLRNVNWLNFVAANGAWWTTAVATELLRTPAGVQWLADRPSASLQFGVDAEVAYWQSWNLTRYDLQWQNGKVIAMAESVLVENALAIQQVMPIKAVSPARGASTSTLLFWGFQTDLSTAYAYNLSLVRGAANHFDATGRSVASFYGLQTTGNDTYTKQTAVFVVALGPFGSVDVFVLPVPPALVALYAAHTAAYYHTVWTSSTFRATIDANPQGLALTPLPPAFAVGTNVAYFGGNPLCLRNYATAYPQSQVSFDDTCASPPQPLTTTVASIVGLLFAFVASGATGFESICALQGTAACMDTLNRTFIAFDGAPPTLSMDKTLLHQAIVNIPPIEWIQYGQSSVGATWQLLRQSLLTSDPNWSFFGWLTIFDWIEGRREILSVQGDAGAFVLVSELATEATLASSNDRQVNARIAQSLLIYTSVASIAVGVFVMLCTLQQSCVITGRNLFMFNRVAGSIWIGRPLLLVRAYVALVHSSTTQAHLIRLDQYSKFAVDAPSLLSSVVVAGETTWASYVLSDFCLVRLTASSKIIAPMASVLAFVAIVVLDIAHPMPLSATLNRQCTTDYTARFLYCQSGVVYVGSWERLATIVGLQVGAHVVAVVVHACVGGWVRPQPRPSLILHGAAEAFLAPRRIIILDEGHAWEMDLASCALCGLVSMSWHGHTVTFDVKRWVVLEPKHILRRVRSALSFGKPRLAPRWGTATRHPPIVVPSKQESAGCFHRHNKWVVVVGLIYILLTAIGSWTYIAVSTVNFANDFYWATFNMTGHHVAIADWFNENVMLSRNLAAFRLDESRWSSMDTNFSSPTLQVRSSPWLAPRLLFEDMTGVLPAIQGLRQSNPCLGPWIMTQYCWVDFGHKWSMANSQARQTRCASSLTNGAVYLEALLRNLDWNVWTSCWGSSFEIAFGSTLRSTSAGQAWLRIVETNYLTTSIADEVSYWSQANIQHYTVQWQNYKSTGLINTYVIENAFGVQYPMTLSHTNGSFRLAQQTMYQMYWGFASDLWAINANASSIHGHSLIRSSSKYAFANVSTQSIVIENGTLKYPLGMAFTMVQHQVGPFGSIDMQNIPCSASVKAVVASGLDVLHQSTAVNVTAAAAHATISSLLSSIQLTPIPSLLLFNPQWTTLGGNLLCPEATAKASTAGLLQLTSRTNACGKSVASTLTPTVELLLLASLNVDLRRIGNISDYLDGISAHQVTSRGTVRALVVQSTTYLQQYISPCDVITMTADAAVNDIRALNVSLLQYIRQNATGPLELMAFPLFDPTDPSFFFWSWLYAMEWTMGNREVISFKGDIGTINVITEYAIPVLQPVQTYELPTIFSLYARSAVQYVTGVLLSIVLGVLLYTVWCRGRVDGLNLFLVNRVAGVVWVGRPLLLLRGITALALLSTASLELTLTYSLVTGFVVPTVPWYKVVLSGGEATWLVYILDDLLMAWTKEHTQLISSWDALLVWACVSILTLLMPVVHSASIVPTCQIDEMDFQLVCASGRVTIGQVTRLYCLVSLVGACNAASHAVLRLRLQRRRVTSAVPESALLSAGAKYLFDWSPWTRHGVAYVDPASALLTGLVTFPVRRTVYVMDIKIWRAFAIEHDDVGDAVDVTTAEYAFPLTN</sequence>
<dbReference type="EMBL" id="CAADRA010007572">
    <property type="protein sequence ID" value="VFU02161.1"/>
    <property type="molecule type" value="Genomic_DNA"/>
</dbReference>
<proteinExistence type="predicted"/>
<keyword evidence="4" id="KW-1185">Reference proteome</keyword>
<dbReference type="EMBL" id="VJMH01007546">
    <property type="protein sequence ID" value="KAF0682311.1"/>
    <property type="molecule type" value="Genomic_DNA"/>
</dbReference>
<feature type="transmembrane region" description="Helical" evidence="1">
    <location>
        <begin position="717"/>
        <end position="736"/>
    </location>
</feature>
<protein>
    <submittedName>
        <fullName evidence="3">Aste57867_25538 protein</fullName>
    </submittedName>
</protein>
<evidence type="ECO:0000256" key="1">
    <source>
        <dbReference type="SAM" id="Phobius"/>
    </source>
</evidence>
<organism evidence="3 4">
    <name type="scientific">Aphanomyces stellatus</name>
    <dbReference type="NCBI Taxonomy" id="120398"/>
    <lineage>
        <taxon>Eukaryota</taxon>
        <taxon>Sar</taxon>
        <taxon>Stramenopiles</taxon>
        <taxon>Oomycota</taxon>
        <taxon>Saprolegniomycetes</taxon>
        <taxon>Saprolegniales</taxon>
        <taxon>Verrucalvaceae</taxon>
        <taxon>Aphanomyces</taxon>
    </lineage>
</organism>